<dbReference type="Proteomes" id="UP001280121">
    <property type="component" value="Unassembled WGS sequence"/>
</dbReference>
<accession>A0AAD9TEC6</accession>
<keyword evidence="2" id="KW-1185">Reference proteome</keyword>
<dbReference type="PANTHER" id="PTHR47718:SF17">
    <property type="entry name" value="PROTEIN FAR1-RELATED SEQUENCE 5-LIKE"/>
    <property type="match status" value="1"/>
</dbReference>
<dbReference type="AlphaFoldDB" id="A0AAD9TEC6"/>
<name>A0AAD9TEC6_9ROSI</name>
<evidence type="ECO:0000313" key="2">
    <source>
        <dbReference type="Proteomes" id="UP001280121"/>
    </source>
</evidence>
<sequence>MHGKCPISVVTDGDRAMSKALMLVMDYAVHRLCSWHLKWNVQTNVGDTGCTKAFTYCMFTYITETEFDTQWLKAIKMFGLQHNEWVKSLYGKRTLWAETFPIKSFFGGLRSTQWSESINSFLNRFLHSRLKLYEFMSHIDRTISRL</sequence>
<evidence type="ECO:0008006" key="3">
    <source>
        <dbReference type="Google" id="ProtNLM"/>
    </source>
</evidence>
<dbReference type="EMBL" id="JANJYI010000009">
    <property type="protein sequence ID" value="KAK2633994.1"/>
    <property type="molecule type" value="Genomic_DNA"/>
</dbReference>
<reference evidence="1" key="1">
    <citation type="journal article" date="2023" name="Plant J.">
        <title>Genome sequences and population genomics provide insights into the demographic history, inbreeding, and mutation load of two 'living fossil' tree species of Dipteronia.</title>
        <authorList>
            <person name="Feng Y."/>
            <person name="Comes H.P."/>
            <person name="Chen J."/>
            <person name="Zhu S."/>
            <person name="Lu R."/>
            <person name="Zhang X."/>
            <person name="Li P."/>
            <person name="Qiu J."/>
            <person name="Olsen K.M."/>
            <person name="Qiu Y."/>
        </authorList>
    </citation>
    <scope>NUCLEOTIDE SEQUENCE</scope>
    <source>
        <strain evidence="1">KIB01</strain>
    </source>
</reference>
<evidence type="ECO:0000313" key="1">
    <source>
        <dbReference type="EMBL" id="KAK2633994.1"/>
    </source>
</evidence>
<proteinExistence type="predicted"/>
<protein>
    <recommendedName>
        <fullName evidence="3">Protein FAR1-RELATED SEQUENCE</fullName>
    </recommendedName>
</protein>
<organism evidence="1 2">
    <name type="scientific">Dipteronia dyeriana</name>
    <dbReference type="NCBI Taxonomy" id="168575"/>
    <lineage>
        <taxon>Eukaryota</taxon>
        <taxon>Viridiplantae</taxon>
        <taxon>Streptophyta</taxon>
        <taxon>Embryophyta</taxon>
        <taxon>Tracheophyta</taxon>
        <taxon>Spermatophyta</taxon>
        <taxon>Magnoliopsida</taxon>
        <taxon>eudicotyledons</taxon>
        <taxon>Gunneridae</taxon>
        <taxon>Pentapetalae</taxon>
        <taxon>rosids</taxon>
        <taxon>malvids</taxon>
        <taxon>Sapindales</taxon>
        <taxon>Sapindaceae</taxon>
        <taxon>Hippocastanoideae</taxon>
        <taxon>Acereae</taxon>
        <taxon>Dipteronia</taxon>
    </lineage>
</organism>
<comment type="caution">
    <text evidence="1">The sequence shown here is derived from an EMBL/GenBank/DDBJ whole genome shotgun (WGS) entry which is preliminary data.</text>
</comment>
<dbReference type="PANTHER" id="PTHR47718">
    <property type="entry name" value="OS01G0519700 PROTEIN"/>
    <property type="match status" value="1"/>
</dbReference>
<gene>
    <name evidence="1" type="ORF">Ddye_028786</name>
</gene>